<evidence type="ECO:0000313" key="1">
    <source>
        <dbReference type="EMBL" id="QTQ13362.1"/>
    </source>
</evidence>
<organism evidence="1 2">
    <name type="scientific">Treponema parvum</name>
    <dbReference type="NCBI Taxonomy" id="138851"/>
    <lineage>
        <taxon>Bacteria</taxon>
        <taxon>Pseudomonadati</taxon>
        <taxon>Spirochaetota</taxon>
        <taxon>Spirochaetia</taxon>
        <taxon>Spirochaetales</taxon>
        <taxon>Treponemataceae</taxon>
        <taxon>Treponema</taxon>
    </lineage>
</organism>
<keyword evidence="2" id="KW-1185">Reference proteome</keyword>
<sequence>MPLNARNHAFIYGVIAEETLKNDARNEEALIKGIITYGNQRGARMAQLAVMNGKELSMKNYLAFGEWAPAAGEMDVRIAESSPDAVWNVYKCPWNAEWKEKNMLKMGELYCKYVDAALVKGFNNDLELGLDTNQSKGDEFCYFKWNGADMTEENKKDNVDIQKKLGDTRIRLWEYHCGHIYKTLKETLTNEIGTEKTDDIFEKADMRIEGELGKTVVDLMHSGMLLDYWVCPTGKDVNLLKKFFDK</sequence>
<dbReference type="GO" id="GO:0016787">
    <property type="term" value="F:hydrolase activity"/>
    <property type="evidence" value="ECO:0007669"/>
    <property type="project" value="UniProtKB-KW"/>
</dbReference>
<dbReference type="Proteomes" id="UP000671908">
    <property type="component" value="Chromosome"/>
</dbReference>
<dbReference type="EMBL" id="CP054142">
    <property type="protein sequence ID" value="QTQ13362.1"/>
    <property type="molecule type" value="Genomic_DNA"/>
</dbReference>
<dbReference type="RefSeq" id="WP_210120058.1">
    <property type="nucleotide sequence ID" value="NZ_CP054142.1"/>
</dbReference>
<keyword evidence="1" id="KW-0378">Hydrolase</keyword>
<dbReference type="InterPro" id="IPR026002">
    <property type="entry name" value="ATC_hydrolase-like"/>
</dbReference>
<dbReference type="KEGG" id="tpav:HRQ91_02215"/>
<dbReference type="AlphaFoldDB" id="A0A975IE05"/>
<dbReference type="Pfam" id="PF14196">
    <property type="entry name" value="ATC_hydrolase"/>
    <property type="match status" value="1"/>
</dbReference>
<name>A0A975IE05_9SPIR</name>
<proteinExistence type="predicted"/>
<accession>A0A975IE05</accession>
<protein>
    <submittedName>
        <fullName evidence="1">L-2-amino-thiazoline-4-carboxylic acid hydrolase</fullName>
    </submittedName>
</protein>
<evidence type="ECO:0000313" key="2">
    <source>
        <dbReference type="Proteomes" id="UP000671908"/>
    </source>
</evidence>
<gene>
    <name evidence="1" type="ORF">HRQ91_02215</name>
</gene>
<reference evidence="1 2" key="1">
    <citation type="journal article" date="2021" name="Microbiol. Resour. Announc.">
        <title>Complete Genome Sequences of Three Human Oral Treponema parvum Isolates.</title>
        <authorList>
            <person name="Zeng H."/>
            <person name="Watt R.M."/>
        </authorList>
    </citation>
    <scope>NUCLEOTIDE SEQUENCE [LARGE SCALE GENOMIC DNA]</scope>
    <source>
        <strain evidence="1 2">ATCC 700770</strain>
    </source>
</reference>